<organism evidence="2 3">
    <name type="scientific">Anhinga anhinga</name>
    <name type="common">Anhinga</name>
    <name type="synonym">Plotus anhinga</name>
    <dbReference type="NCBI Taxonomy" id="56067"/>
    <lineage>
        <taxon>Eukaryota</taxon>
        <taxon>Metazoa</taxon>
        <taxon>Chordata</taxon>
        <taxon>Craniata</taxon>
        <taxon>Vertebrata</taxon>
        <taxon>Euteleostomi</taxon>
        <taxon>Archelosauria</taxon>
        <taxon>Archosauria</taxon>
        <taxon>Dinosauria</taxon>
        <taxon>Saurischia</taxon>
        <taxon>Theropoda</taxon>
        <taxon>Coelurosauria</taxon>
        <taxon>Aves</taxon>
        <taxon>Neognathae</taxon>
        <taxon>Neoaves</taxon>
        <taxon>Aequornithes</taxon>
        <taxon>Suliformes</taxon>
        <taxon>Anhingidae</taxon>
        <taxon>Anhinga</taxon>
    </lineage>
</organism>
<dbReference type="InterPro" id="IPR013783">
    <property type="entry name" value="Ig-like_fold"/>
</dbReference>
<sequence length="109" mass="11642">TPTLFPAAGALQVSQSPGETRVTVGGGAALGCQVLVSEPWDMLRLEWVKDVGHGVLLCDTRLHSAAPTTVAPCAPRLHLAWHPPCATLSLHHAREDDAGRYLCRVTLEI</sequence>
<feature type="domain" description="Ig-like" evidence="1">
    <location>
        <begin position="2"/>
        <end position="109"/>
    </location>
</feature>
<name>A0A851QJW2_ANHAN</name>
<dbReference type="AlphaFoldDB" id="A0A851QJW2"/>
<dbReference type="PROSITE" id="PS50835">
    <property type="entry name" value="IG_LIKE"/>
    <property type="match status" value="1"/>
</dbReference>
<feature type="non-terminal residue" evidence="2">
    <location>
        <position position="109"/>
    </location>
</feature>
<dbReference type="EMBL" id="WBMU01006534">
    <property type="protein sequence ID" value="NXC78134.1"/>
    <property type="molecule type" value="Genomic_DNA"/>
</dbReference>
<feature type="non-terminal residue" evidence="2">
    <location>
        <position position="1"/>
    </location>
</feature>
<comment type="caution">
    <text evidence="2">The sequence shown here is derived from an EMBL/GenBank/DDBJ whole genome shotgun (WGS) entry which is preliminary data.</text>
</comment>
<dbReference type="OrthoDB" id="10012075at2759"/>
<proteinExistence type="predicted"/>
<keyword evidence="3" id="KW-1185">Reference proteome</keyword>
<protein>
    <submittedName>
        <fullName evidence="2">TMIG2 protein</fullName>
    </submittedName>
</protein>
<evidence type="ECO:0000313" key="3">
    <source>
        <dbReference type="Proteomes" id="UP000657035"/>
    </source>
</evidence>
<gene>
    <name evidence="2" type="primary">Tmigd2</name>
    <name evidence="2" type="ORF">ANHANH_R14792</name>
</gene>
<dbReference type="Proteomes" id="UP000657035">
    <property type="component" value="Unassembled WGS sequence"/>
</dbReference>
<reference evidence="2" key="1">
    <citation type="submission" date="2019-09" db="EMBL/GenBank/DDBJ databases">
        <title>Bird 10,000 Genomes (B10K) Project - Family phase.</title>
        <authorList>
            <person name="Zhang G."/>
        </authorList>
    </citation>
    <scope>NUCLEOTIDE SEQUENCE</scope>
    <source>
        <strain evidence="2">B10K-CU-031-38</strain>
    </source>
</reference>
<dbReference type="SUPFAM" id="SSF48726">
    <property type="entry name" value="Immunoglobulin"/>
    <property type="match status" value="1"/>
</dbReference>
<dbReference type="InterPro" id="IPR007110">
    <property type="entry name" value="Ig-like_dom"/>
</dbReference>
<dbReference type="InterPro" id="IPR036179">
    <property type="entry name" value="Ig-like_dom_sf"/>
</dbReference>
<evidence type="ECO:0000313" key="2">
    <source>
        <dbReference type="EMBL" id="NXC78134.1"/>
    </source>
</evidence>
<accession>A0A851QJW2</accession>
<dbReference type="Gene3D" id="2.60.40.10">
    <property type="entry name" value="Immunoglobulins"/>
    <property type="match status" value="1"/>
</dbReference>
<evidence type="ECO:0000259" key="1">
    <source>
        <dbReference type="PROSITE" id="PS50835"/>
    </source>
</evidence>